<dbReference type="GeneID" id="92928474"/>
<dbReference type="AlphaFoldDB" id="A0A495WF78"/>
<comment type="caution">
    <text evidence="1">The sequence shown here is derived from an EMBL/GenBank/DDBJ whole genome shotgun (WGS) entry which is preliminary data.</text>
</comment>
<dbReference type="EMBL" id="RBXN01000002">
    <property type="protein sequence ID" value="RKT59989.1"/>
    <property type="molecule type" value="Genomic_DNA"/>
</dbReference>
<evidence type="ECO:0000313" key="2">
    <source>
        <dbReference type="Proteomes" id="UP000269493"/>
    </source>
</evidence>
<protein>
    <submittedName>
        <fullName evidence="1">Uncharacterized protein</fullName>
    </submittedName>
</protein>
<dbReference type="Proteomes" id="UP000269493">
    <property type="component" value="Unassembled WGS sequence"/>
</dbReference>
<organism evidence="1 2">
    <name type="scientific">Coprobacter fastidiosus NSB1 = JCM 33896</name>
    <dbReference type="NCBI Taxonomy" id="1349822"/>
    <lineage>
        <taxon>Bacteria</taxon>
        <taxon>Pseudomonadati</taxon>
        <taxon>Bacteroidota</taxon>
        <taxon>Bacteroidia</taxon>
        <taxon>Bacteroidales</taxon>
        <taxon>Barnesiellaceae</taxon>
        <taxon>Coprobacter</taxon>
    </lineage>
</organism>
<sequence>MKQKKEYDDSWRWTADLIVKYAPENYDERGIYRKDEWVALSDIGNVYDGKRFTREEYLETEDKYAQAVIRGMELAGCSFLTVEYLSIYRDKRDMKRFTPKDILYEQNKDLYDMFLNIKEDMRIHISQIEKAVRLILRGFINCDLTNKKKVFYVRFGFDYYMYFNSNIDKCILKKEIEKIGLYFNPK</sequence>
<proteinExistence type="predicted"/>
<keyword evidence="2" id="KW-1185">Reference proteome</keyword>
<dbReference type="OrthoDB" id="286090at2"/>
<dbReference type="RefSeq" id="WP_022600415.1">
    <property type="nucleotide sequence ID" value="NZ_KI440783.1"/>
</dbReference>
<evidence type="ECO:0000313" key="1">
    <source>
        <dbReference type="EMBL" id="RKT59989.1"/>
    </source>
</evidence>
<accession>A0A495WF78</accession>
<reference evidence="1 2" key="1">
    <citation type="submission" date="2018-10" db="EMBL/GenBank/DDBJ databases">
        <title>Genomic Encyclopedia of Archaeal and Bacterial Type Strains, Phase II (KMG-II): from individual species to whole genera.</title>
        <authorList>
            <person name="Goeker M."/>
        </authorList>
    </citation>
    <scope>NUCLEOTIDE SEQUENCE [LARGE SCALE GENOMIC DNA]</scope>
    <source>
        <strain evidence="1 2">NSB1</strain>
    </source>
</reference>
<gene>
    <name evidence="1" type="ORF">BC742_0919</name>
</gene>
<name>A0A495WF78_9BACT</name>